<dbReference type="EMBL" id="CP052757">
    <property type="protein sequence ID" value="QJW35614.1"/>
    <property type="molecule type" value="Genomic_DNA"/>
</dbReference>
<keyword evidence="2" id="KW-1133">Transmembrane helix</keyword>
<dbReference type="PANTHER" id="PTHR30199">
    <property type="entry name" value="MFS FAMILY TRANSPORTER, PREDICTED SUBSTRATE BENZOATE"/>
    <property type="match status" value="1"/>
</dbReference>
<dbReference type="AlphaFoldDB" id="A0A6M5UBZ8"/>
<feature type="transmembrane region" description="Helical" evidence="2">
    <location>
        <begin position="93"/>
        <end position="110"/>
    </location>
</feature>
<dbReference type="NCBIfam" id="TIGR00843">
    <property type="entry name" value="benE"/>
    <property type="match status" value="1"/>
</dbReference>
<organism evidence="3 4">
    <name type="scientific">Cellulosimicrobium protaetiae</name>
    <dbReference type="NCBI Taxonomy" id="2587808"/>
    <lineage>
        <taxon>Bacteria</taxon>
        <taxon>Bacillati</taxon>
        <taxon>Actinomycetota</taxon>
        <taxon>Actinomycetes</taxon>
        <taxon>Micrococcales</taxon>
        <taxon>Promicromonosporaceae</taxon>
        <taxon>Cellulosimicrobium</taxon>
    </lineage>
</organism>
<feature type="transmembrane region" description="Helical" evidence="2">
    <location>
        <begin position="117"/>
        <end position="137"/>
    </location>
</feature>
<feature type="transmembrane region" description="Helical" evidence="2">
    <location>
        <begin position="169"/>
        <end position="187"/>
    </location>
</feature>
<feature type="transmembrane region" description="Helical" evidence="2">
    <location>
        <begin position="207"/>
        <end position="226"/>
    </location>
</feature>
<feature type="transmembrane region" description="Helical" evidence="2">
    <location>
        <begin position="43"/>
        <end position="62"/>
    </location>
</feature>
<dbReference type="Proteomes" id="UP000451354">
    <property type="component" value="Chromosome"/>
</dbReference>
<dbReference type="RefSeq" id="WP_154797758.1">
    <property type="nucleotide sequence ID" value="NZ_CP052757.1"/>
</dbReference>
<keyword evidence="2" id="KW-0472">Membrane</keyword>
<dbReference type="GO" id="GO:0005886">
    <property type="term" value="C:plasma membrane"/>
    <property type="evidence" value="ECO:0007669"/>
    <property type="project" value="TreeGrafter"/>
</dbReference>
<feature type="transmembrane region" description="Helical" evidence="2">
    <location>
        <begin position="143"/>
        <end position="162"/>
    </location>
</feature>
<gene>
    <name evidence="3" type="primary">benE</name>
    <name evidence="3" type="ORF">FIC82_004725</name>
</gene>
<accession>A0A6M5UBZ8</accession>
<feature type="region of interest" description="Disordered" evidence="1">
    <location>
        <begin position="390"/>
        <end position="411"/>
    </location>
</feature>
<evidence type="ECO:0000313" key="3">
    <source>
        <dbReference type="EMBL" id="QJW35614.1"/>
    </source>
</evidence>
<keyword evidence="4" id="KW-1185">Reference proteome</keyword>
<keyword evidence="2" id="KW-0812">Transmembrane</keyword>
<dbReference type="GO" id="GO:0042925">
    <property type="term" value="F:benzoate transmembrane transporter activity"/>
    <property type="evidence" value="ECO:0007669"/>
    <property type="project" value="InterPro"/>
</dbReference>
<feature type="transmembrane region" description="Helical" evidence="2">
    <location>
        <begin position="297"/>
        <end position="318"/>
    </location>
</feature>
<dbReference type="Pfam" id="PF03594">
    <property type="entry name" value="BenE"/>
    <property type="match status" value="1"/>
</dbReference>
<reference evidence="4" key="1">
    <citation type="journal article" date="2022" name="Int. J. Syst. Evol. Microbiol.">
        <title>Cellulosimicrobium protaetiae sp. nov., isolated from the gut of the larva of Protaetia brevitarsis seulensis.</title>
        <authorList>
            <person name="Le Han H."/>
            <person name="Nguyen T.T.H."/>
            <person name="Li Z."/>
            <person name="Shin N.R."/>
            <person name="Kim S.G."/>
        </authorList>
    </citation>
    <scope>NUCLEOTIDE SEQUENCE [LARGE SCALE GENOMIC DNA]</scope>
    <source>
        <strain evidence="4">BI34</strain>
    </source>
</reference>
<evidence type="ECO:0000313" key="4">
    <source>
        <dbReference type="Proteomes" id="UP000451354"/>
    </source>
</evidence>
<name>A0A6M5UBZ8_9MICO</name>
<feature type="transmembrane region" description="Helical" evidence="2">
    <location>
        <begin position="324"/>
        <end position="343"/>
    </location>
</feature>
<evidence type="ECO:0000256" key="1">
    <source>
        <dbReference type="SAM" id="MobiDB-lite"/>
    </source>
</evidence>
<dbReference type="KEGG" id="cprt:FIC82_004725"/>
<feature type="transmembrane region" description="Helical" evidence="2">
    <location>
        <begin position="350"/>
        <end position="375"/>
    </location>
</feature>
<proteinExistence type="predicted"/>
<dbReference type="OrthoDB" id="9813854at2"/>
<dbReference type="PANTHER" id="PTHR30199:SF0">
    <property type="entry name" value="INNER MEMBRANE PROTEIN YDCO"/>
    <property type="match status" value="1"/>
</dbReference>
<protein>
    <submittedName>
        <fullName evidence="3">Benzoate/H(+) symporter BenE family transporter</fullName>
    </submittedName>
</protein>
<evidence type="ECO:0000256" key="2">
    <source>
        <dbReference type="SAM" id="Phobius"/>
    </source>
</evidence>
<sequence length="411" mass="41100">MDPASDRLRPVLAGLVTALVGFTSSFAVVLAGLRAVGATPDQAASGLLALCVTQAVGIFWLTTRHRTPLTLAWSTPGAALLVSTGAVAGGWPAAVGAFCVVGGLVLLTALWPRLGDLVAAIPTPIAQAMLAGVLLTLCLAPVRAVVATPLLVAPVVLVWLVLLRVAPRWAAPAALAVTLAIVGYEAVHGGTLAWSDAVPRLDLTAPTLSWQAVVGLAVPLYVVTMASQNVPGVAVMASFGYRVPWRETMTVTGLATLAGATAGGHAINLAAISAALAAGPEAHPDARRRWLAAHTAGWAYLVLAVGSAGLAALVAAAPAGLVEAAAGLALVGTLGAAVAGAVAEPRGREAAVVTFLVAASGVVVAGIAAAFWAILAGLTVHAVLTVRRRAPDPASETGTPTGTPPREVEVR</sequence>
<dbReference type="InterPro" id="IPR004711">
    <property type="entry name" value="Benzoate_Transporter"/>
</dbReference>